<dbReference type="RefSeq" id="WP_127788918.1">
    <property type="nucleotide sequence ID" value="NZ_SACL01000006.1"/>
</dbReference>
<dbReference type="SUPFAM" id="SSF51735">
    <property type="entry name" value="NAD(P)-binding Rossmann-fold domains"/>
    <property type="match status" value="1"/>
</dbReference>
<sequence length="253" mass="25763">MDVQGAVAIVTGGASGLGLATAQRLIAAGATVVLADLANSPGVAVAAEIGAHFVAADVTDTDSFQAAVDKAASLGPLRVVVHCAGRGGPVRVLDRDGAPGSLETYEAIVKVNLTGSFNVLRLAAAAMAKTETLPDGERGVVVMTASVAGYEGQIGQMGYAASKAGVIGMTICAARDLASKHIRVCTIAPGIMDTPMLARLRDDVKASLAASVPNPPRLGLPEEYAKLAMQIVENGYLNGETIRMDGAIRMAPR</sequence>
<organism evidence="4 5">
    <name type="scientific">Rhodovarius crocodyli</name>
    <dbReference type="NCBI Taxonomy" id="1979269"/>
    <lineage>
        <taxon>Bacteria</taxon>
        <taxon>Pseudomonadati</taxon>
        <taxon>Pseudomonadota</taxon>
        <taxon>Alphaproteobacteria</taxon>
        <taxon>Acetobacterales</taxon>
        <taxon>Roseomonadaceae</taxon>
        <taxon>Rhodovarius</taxon>
    </lineage>
</organism>
<dbReference type="PRINTS" id="PR00080">
    <property type="entry name" value="SDRFAMILY"/>
</dbReference>
<keyword evidence="5" id="KW-1185">Reference proteome</keyword>
<dbReference type="InterPro" id="IPR057326">
    <property type="entry name" value="KR_dom"/>
</dbReference>
<dbReference type="Proteomes" id="UP000282957">
    <property type="component" value="Unassembled WGS sequence"/>
</dbReference>
<evidence type="ECO:0000256" key="2">
    <source>
        <dbReference type="RuleBase" id="RU000363"/>
    </source>
</evidence>
<dbReference type="PROSITE" id="PS00061">
    <property type="entry name" value="ADH_SHORT"/>
    <property type="match status" value="1"/>
</dbReference>
<dbReference type="AlphaFoldDB" id="A0A437MD03"/>
<dbReference type="PANTHER" id="PTHR43658">
    <property type="entry name" value="SHORT-CHAIN DEHYDROGENASE/REDUCTASE"/>
    <property type="match status" value="1"/>
</dbReference>
<accession>A0A437MD03</accession>
<dbReference type="SMART" id="SM00822">
    <property type="entry name" value="PKS_KR"/>
    <property type="match status" value="1"/>
</dbReference>
<dbReference type="PRINTS" id="PR00081">
    <property type="entry name" value="GDHRDH"/>
</dbReference>
<dbReference type="InterPro" id="IPR036291">
    <property type="entry name" value="NAD(P)-bd_dom_sf"/>
</dbReference>
<dbReference type="InterPro" id="IPR020904">
    <property type="entry name" value="Sc_DH/Rdtase_CS"/>
</dbReference>
<dbReference type="Gene3D" id="3.40.50.720">
    <property type="entry name" value="NAD(P)-binding Rossmann-like Domain"/>
    <property type="match status" value="1"/>
</dbReference>
<keyword evidence="1" id="KW-0560">Oxidoreductase</keyword>
<evidence type="ECO:0000313" key="4">
    <source>
        <dbReference type="EMBL" id="RVT95433.1"/>
    </source>
</evidence>
<proteinExistence type="inferred from homology"/>
<dbReference type="EMBL" id="SACL01000006">
    <property type="protein sequence ID" value="RVT95433.1"/>
    <property type="molecule type" value="Genomic_DNA"/>
</dbReference>
<dbReference type="PANTHER" id="PTHR43658:SF8">
    <property type="entry name" value="17-BETA-HYDROXYSTEROID DEHYDROGENASE 14-RELATED"/>
    <property type="match status" value="1"/>
</dbReference>
<dbReference type="InterPro" id="IPR002347">
    <property type="entry name" value="SDR_fam"/>
</dbReference>
<dbReference type="GO" id="GO:0016491">
    <property type="term" value="F:oxidoreductase activity"/>
    <property type="evidence" value="ECO:0007669"/>
    <property type="project" value="UniProtKB-KW"/>
</dbReference>
<comment type="caution">
    <text evidence="4">The sequence shown here is derived from an EMBL/GenBank/DDBJ whole genome shotgun (WGS) entry which is preliminary data.</text>
</comment>
<name>A0A437MD03_9PROT</name>
<gene>
    <name evidence="4" type="ORF">EOD42_17800</name>
</gene>
<protein>
    <submittedName>
        <fullName evidence="4">SDR family NAD(P)-dependent oxidoreductase</fullName>
    </submittedName>
</protein>
<reference evidence="4 5" key="1">
    <citation type="submission" date="2019-01" db="EMBL/GenBank/DDBJ databases">
        <authorList>
            <person name="Chen W.-M."/>
        </authorList>
    </citation>
    <scope>NUCLEOTIDE SEQUENCE [LARGE SCALE GENOMIC DNA]</scope>
    <source>
        <strain evidence="4 5">CCP-6</strain>
    </source>
</reference>
<dbReference type="Pfam" id="PF00106">
    <property type="entry name" value="adh_short"/>
    <property type="match status" value="1"/>
</dbReference>
<dbReference type="OrthoDB" id="9795647at2"/>
<evidence type="ECO:0000256" key="1">
    <source>
        <dbReference type="ARBA" id="ARBA00023002"/>
    </source>
</evidence>
<feature type="domain" description="Ketoreductase" evidence="3">
    <location>
        <begin position="6"/>
        <end position="194"/>
    </location>
</feature>
<comment type="similarity">
    <text evidence="2">Belongs to the short-chain dehydrogenases/reductases (SDR) family.</text>
</comment>
<evidence type="ECO:0000259" key="3">
    <source>
        <dbReference type="SMART" id="SM00822"/>
    </source>
</evidence>
<evidence type="ECO:0000313" key="5">
    <source>
        <dbReference type="Proteomes" id="UP000282957"/>
    </source>
</evidence>